<evidence type="ECO:0000256" key="1">
    <source>
        <dbReference type="ARBA" id="ARBA00004609"/>
    </source>
</evidence>
<evidence type="ECO:0000256" key="7">
    <source>
        <dbReference type="ARBA" id="ARBA00023049"/>
    </source>
</evidence>
<dbReference type="AlphaFoldDB" id="A0A6G1SKX5"/>
<dbReference type="GO" id="GO:0043171">
    <property type="term" value="P:peptide catabolic process"/>
    <property type="evidence" value="ECO:0007669"/>
    <property type="project" value="TreeGrafter"/>
</dbReference>
<feature type="binding site" evidence="8">
    <location>
        <position position="381"/>
    </location>
    <ligand>
        <name>Zn(2+)</name>
        <dbReference type="ChEBI" id="CHEBI:29105"/>
        <note>catalytic</note>
    </ligand>
</feature>
<evidence type="ECO:0000256" key="8">
    <source>
        <dbReference type="PIRSR" id="PIRSR634016-3"/>
    </source>
</evidence>
<reference evidence="14" key="1">
    <citation type="submission" date="2018-10" db="EMBL/GenBank/DDBJ databases">
        <title>Transcriptome assembly of Aceria tosichella (Wheat curl mite) Type 2.</title>
        <authorList>
            <person name="Scully E.D."/>
            <person name="Geib S.M."/>
            <person name="Palmer N.A."/>
            <person name="Gupta A.K."/>
            <person name="Sarath G."/>
            <person name="Tatineni S."/>
        </authorList>
    </citation>
    <scope>NUCLEOTIDE SEQUENCE</scope>
    <source>
        <strain evidence="14">LincolnNE</strain>
    </source>
</reference>
<dbReference type="PANTHER" id="PTHR11533:SF299">
    <property type="entry name" value="AMINOPEPTIDASE"/>
    <property type="match status" value="1"/>
</dbReference>
<evidence type="ECO:0000256" key="9">
    <source>
        <dbReference type="RuleBase" id="RU364040"/>
    </source>
</evidence>
<keyword evidence="6 8" id="KW-0862">Zinc</keyword>
<dbReference type="InterPro" id="IPR027268">
    <property type="entry name" value="Peptidase_M4/M1_CTD_sf"/>
</dbReference>
<evidence type="ECO:0000256" key="6">
    <source>
        <dbReference type="ARBA" id="ARBA00022833"/>
    </source>
</evidence>
<feature type="chain" id="PRO_5026266389" description="Aminopeptidase" evidence="10">
    <location>
        <begin position="29"/>
        <end position="908"/>
    </location>
</feature>
<dbReference type="InterPro" id="IPR045357">
    <property type="entry name" value="Aminopeptidase_N-like_N"/>
</dbReference>
<dbReference type="GO" id="GO:0005615">
    <property type="term" value="C:extracellular space"/>
    <property type="evidence" value="ECO:0007669"/>
    <property type="project" value="TreeGrafter"/>
</dbReference>
<dbReference type="Pfam" id="PF01433">
    <property type="entry name" value="Peptidase_M1"/>
    <property type="match status" value="1"/>
</dbReference>
<dbReference type="InterPro" id="IPR024571">
    <property type="entry name" value="ERAP1-like_C_dom"/>
</dbReference>
<dbReference type="SUPFAM" id="SSF55486">
    <property type="entry name" value="Metalloproteases ('zincins'), catalytic domain"/>
    <property type="match status" value="1"/>
</dbReference>
<dbReference type="CDD" id="cd09601">
    <property type="entry name" value="M1_APN-Q_like"/>
    <property type="match status" value="1"/>
</dbReference>
<evidence type="ECO:0000259" key="12">
    <source>
        <dbReference type="Pfam" id="PF11838"/>
    </source>
</evidence>
<evidence type="ECO:0000256" key="5">
    <source>
        <dbReference type="ARBA" id="ARBA00022801"/>
    </source>
</evidence>
<keyword evidence="4 8" id="KW-0479">Metal-binding</keyword>
<comment type="subcellular location">
    <subcellularLocation>
        <location evidence="1">Cell membrane</location>
        <topology evidence="1">Lipid-anchor</topology>
        <topology evidence="1">GPI-anchor</topology>
    </subcellularLocation>
</comment>
<accession>A0A6G1SKX5</accession>
<dbReference type="InterPro" id="IPR034016">
    <property type="entry name" value="M1_APN-typ"/>
</dbReference>
<dbReference type="PANTHER" id="PTHR11533">
    <property type="entry name" value="PROTEASE M1 ZINC METALLOPROTEASE"/>
    <property type="match status" value="1"/>
</dbReference>
<feature type="binding site" evidence="8">
    <location>
        <position position="404"/>
    </location>
    <ligand>
        <name>Zn(2+)</name>
        <dbReference type="ChEBI" id="CHEBI:29105"/>
        <note>catalytic</note>
    </ligand>
</feature>
<evidence type="ECO:0000256" key="10">
    <source>
        <dbReference type="SAM" id="SignalP"/>
    </source>
</evidence>
<organism evidence="14">
    <name type="scientific">Aceria tosichella</name>
    <name type="common">wheat curl mite</name>
    <dbReference type="NCBI Taxonomy" id="561515"/>
    <lineage>
        <taxon>Eukaryota</taxon>
        <taxon>Metazoa</taxon>
        <taxon>Ecdysozoa</taxon>
        <taxon>Arthropoda</taxon>
        <taxon>Chelicerata</taxon>
        <taxon>Arachnida</taxon>
        <taxon>Acari</taxon>
        <taxon>Acariformes</taxon>
        <taxon>Trombidiformes</taxon>
        <taxon>Prostigmata</taxon>
        <taxon>Eupodina</taxon>
        <taxon>Eriophyoidea</taxon>
        <taxon>Eriophyidae</taxon>
        <taxon>Eriophyinae</taxon>
        <taxon>Aceriini</taxon>
        <taxon>Aceria</taxon>
    </lineage>
</organism>
<dbReference type="Gene3D" id="1.10.390.10">
    <property type="entry name" value="Neutral Protease Domain 2"/>
    <property type="match status" value="1"/>
</dbReference>
<feature type="domain" description="Peptidase M1 membrane alanine aminopeptidase" evidence="11">
    <location>
        <begin position="311"/>
        <end position="519"/>
    </location>
</feature>
<evidence type="ECO:0000259" key="13">
    <source>
        <dbReference type="Pfam" id="PF17900"/>
    </source>
</evidence>
<dbReference type="GO" id="GO:0070006">
    <property type="term" value="F:metalloaminopeptidase activity"/>
    <property type="evidence" value="ECO:0007669"/>
    <property type="project" value="TreeGrafter"/>
</dbReference>
<dbReference type="SUPFAM" id="SSF63737">
    <property type="entry name" value="Leukotriene A4 hydrolase N-terminal domain"/>
    <property type="match status" value="1"/>
</dbReference>
<feature type="binding site" evidence="8">
    <location>
        <position position="385"/>
    </location>
    <ligand>
        <name>Zn(2+)</name>
        <dbReference type="ChEBI" id="CHEBI:29105"/>
        <note>catalytic</note>
    </ligand>
</feature>
<keyword evidence="10" id="KW-0732">Signal</keyword>
<dbReference type="InterPro" id="IPR014782">
    <property type="entry name" value="Peptidase_M1_dom"/>
</dbReference>
<keyword evidence="9 14" id="KW-0031">Aminopeptidase</keyword>
<gene>
    <name evidence="14" type="primary">Npepps_3</name>
    <name evidence="14" type="ORF">g.13323</name>
</gene>
<keyword evidence="7 9" id="KW-0482">Metalloprotease</keyword>
<protein>
    <recommendedName>
        <fullName evidence="9">Aminopeptidase</fullName>
        <ecNumber evidence="9">3.4.11.-</ecNumber>
    </recommendedName>
</protein>
<name>A0A6G1SKX5_9ACAR</name>
<proteinExistence type="inferred from homology"/>
<evidence type="ECO:0000313" key="14">
    <source>
        <dbReference type="EMBL" id="MDE51186.1"/>
    </source>
</evidence>
<evidence type="ECO:0000259" key="11">
    <source>
        <dbReference type="Pfam" id="PF01433"/>
    </source>
</evidence>
<evidence type="ECO:0000256" key="2">
    <source>
        <dbReference type="ARBA" id="ARBA00010136"/>
    </source>
</evidence>
<dbReference type="InterPro" id="IPR042097">
    <property type="entry name" value="Aminopeptidase_N-like_N_sf"/>
</dbReference>
<dbReference type="Gene3D" id="2.60.40.1730">
    <property type="entry name" value="tricorn interacting facor f3 domain"/>
    <property type="match status" value="1"/>
</dbReference>
<dbReference type="InterPro" id="IPR001930">
    <property type="entry name" value="Peptidase_M1"/>
</dbReference>
<feature type="domain" description="ERAP1-like C-terminal" evidence="12">
    <location>
        <begin position="664"/>
        <end position="872"/>
    </location>
</feature>
<dbReference type="GO" id="GO:0042277">
    <property type="term" value="F:peptide binding"/>
    <property type="evidence" value="ECO:0007669"/>
    <property type="project" value="TreeGrafter"/>
</dbReference>
<dbReference type="GO" id="GO:0005886">
    <property type="term" value="C:plasma membrane"/>
    <property type="evidence" value="ECO:0007669"/>
    <property type="project" value="UniProtKB-SubCell"/>
</dbReference>
<sequence>MLAKSSIVGPSLQLAPLLVVLFCVFISASPTKEPLKRFADHSLEPRYHRLPASVKPTGYNINLDLTGVFKQPSYSGTVVIDVKFFGLTRPRFSKRKPFITYTSVVADKETPIVAHEADEIVMHADEAVQIDEVEVIDMESGSPMLIEATGRDVKNQLIVLKMAKDLPKNGHRGQIRLTFRTNVRYDNHGLYFSTDSSNAHKYRHVVAKFQPTFARLALPCFDEPGLKAQFRLSFKHPAEMQAYATTERKTLNKIGDSFVESVFEETPVMPIHMVAFVVGDFDPNPLVRQPRSDLTLRFLSVPGSANKGHHALEVAEKALLDFESYIGHPFPLKKLDVVAISDTDTDNTETWGLVFIRDYLAVNDKETQEFSGISTAVNVAHVVVHQWFANLVTARWWDDLWITESVAAQKAFELVAKLYPEYDSDYYVRIGTLSKILASDQSGRKHSLSPPEDKLAQSAQIYEIFDTLTFMKSGAVARMIQDMIGEAHFKLALRKLVHDFAYGNIVFDDLKMCIEATSSSSSSFTKETMKQIDQTLRSFSKVSGYPVVNVDLGSVGTENGYVVAHLEPFQLASQPTTASQGITLKETGYKKTSGDKTATIVTNWHDWRMPLSVYVSDASSKQSEYVPMKFSSTEPRAYAKLPDWFNQDTDYLKLVPGPQLEPDISTYYRIRYSERLLRQLKNPIEQQQLGTIDRLQILDDANALVGSKLIEGNVFRDLFDWHKNENDFVMIVEMVTANKTLSTLDVGNGQPSDSLQVFQRVFVDYGFEARGDESLSEQRARSITLRALVDEGNERVIGAAIKAFDEDPDNVAPFLRDPIYVAVVKEGEQDRVQRLVEHLHETSSYEERLRLASALALTQDKQVLGDLVEFLNKRSGFKLAALQQLVKLQPMFSFGPDGYGGSKIVMSQ</sequence>
<keyword evidence="3 9" id="KW-0645">Protease</keyword>
<dbReference type="PRINTS" id="PR00756">
    <property type="entry name" value="ALADIPTASE"/>
</dbReference>
<evidence type="ECO:0000256" key="4">
    <source>
        <dbReference type="ARBA" id="ARBA00022723"/>
    </source>
</evidence>
<dbReference type="Pfam" id="PF11838">
    <property type="entry name" value="ERAP1_C"/>
    <property type="match status" value="1"/>
</dbReference>
<dbReference type="Pfam" id="PF17900">
    <property type="entry name" value="Peptidase_M1_N"/>
    <property type="match status" value="1"/>
</dbReference>
<comment type="cofactor">
    <cofactor evidence="8 9">
        <name>Zn(2+)</name>
        <dbReference type="ChEBI" id="CHEBI:29105"/>
    </cofactor>
    <text evidence="8 9">Binds 1 zinc ion per subunit.</text>
</comment>
<dbReference type="GO" id="GO:0005737">
    <property type="term" value="C:cytoplasm"/>
    <property type="evidence" value="ECO:0007669"/>
    <property type="project" value="TreeGrafter"/>
</dbReference>
<dbReference type="GO" id="GO:0006508">
    <property type="term" value="P:proteolysis"/>
    <property type="evidence" value="ECO:0007669"/>
    <property type="project" value="UniProtKB-KW"/>
</dbReference>
<evidence type="ECO:0000256" key="3">
    <source>
        <dbReference type="ARBA" id="ARBA00022670"/>
    </source>
</evidence>
<dbReference type="GO" id="GO:0008270">
    <property type="term" value="F:zinc ion binding"/>
    <property type="evidence" value="ECO:0007669"/>
    <property type="project" value="UniProtKB-UniRule"/>
</dbReference>
<dbReference type="Gene3D" id="1.25.50.20">
    <property type="match status" value="1"/>
</dbReference>
<feature type="signal peptide" evidence="10">
    <location>
        <begin position="1"/>
        <end position="28"/>
    </location>
</feature>
<dbReference type="InterPro" id="IPR050344">
    <property type="entry name" value="Peptidase_M1_aminopeptidases"/>
</dbReference>
<dbReference type="EMBL" id="GGYP01006415">
    <property type="protein sequence ID" value="MDE51186.1"/>
    <property type="molecule type" value="Transcribed_RNA"/>
</dbReference>
<feature type="domain" description="Aminopeptidase N-like N-terminal" evidence="13">
    <location>
        <begin position="114"/>
        <end position="270"/>
    </location>
</feature>
<comment type="similarity">
    <text evidence="2 9">Belongs to the peptidase M1 family.</text>
</comment>
<keyword evidence="5 9" id="KW-0378">Hydrolase</keyword>
<dbReference type="EC" id="3.4.11.-" evidence="9"/>